<dbReference type="OrthoDB" id="10066542at2759"/>
<keyword evidence="2" id="KW-1185">Reference proteome</keyword>
<sequence length="223" mass="24475">CSPSLAPGEGSTIADVDPTSYRVAIASSKAAAFCTLTSTIHQRNPSVSSQSQQLSRERAKLFPSDDDDSAHLDGIFRCFSAADLKCKMLERLIRTGHKEGQWSLLDNQITVVPQWLETGQMTIAFTPAHQHETDARVVQHAGSDRERAPLEARGLLHGSRAVENGAVPMNAPEEEWGQKVGYVRDIDDIQRAVENGAVPMNAPEEEWGQKVGYVRDIDDIVLL</sequence>
<evidence type="ECO:0000313" key="1">
    <source>
        <dbReference type="EMBL" id="MQM10848.1"/>
    </source>
</evidence>
<accession>A0A843WWJ5</accession>
<reference evidence="1" key="1">
    <citation type="submission" date="2017-07" db="EMBL/GenBank/DDBJ databases">
        <title>Taro Niue Genome Assembly and Annotation.</title>
        <authorList>
            <person name="Atibalentja N."/>
            <person name="Keating K."/>
            <person name="Fields C.J."/>
        </authorList>
    </citation>
    <scope>NUCLEOTIDE SEQUENCE</scope>
    <source>
        <strain evidence="1">Niue_2</strain>
        <tissue evidence="1">Leaf</tissue>
    </source>
</reference>
<protein>
    <submittedName>
        <fullName evidence="1">Uncharacterized protein</fullName>
    </submittedName>
</protein>
<feature type="non-terminal residue" evidence="1">
    <location>
        <position position="1"/>
    </location>
</feature>
<dbReference type="AlphaFoldDB" id="A0A843WWJ5"/>
<name>A0A843WWJ5_COLES</name>
<dbReference type="Proteomes" id="UP000652761">
    <property type="component" value="Unassembled WGS sequence"/>
</dbReference>
<comment type="caution">
    <text evidence="1">The sequence shown here is derived from an EMBL/GenBank/DDBJ whole genome shotgun (WGS) entry which is preliminary data.</text>
</comment>
<feature type="non-terminal residue" evidence="1">
    <location>
        <position position="223"/>
    </location>
</feature>
<evidence type="ECO:0000313" key="2">
    <source>
        <dbReference type="Proteomes" id="UP000652761"/>
    </source>
</evidence>
<organism evidence="1 2">
    <name type="scientific">Colocasia esculenta</name>
    <name type="common">Wild taro</name>
    <name type="synonym">Arum esculentum</name>
    <dbReference type="NCBI Taxonomy" id="4460"/>
    <lineage>
        <taxon>Eukaryota</taxon>
        <taxon>Viridiplantae</taxon>
        <taxon>Streptophyta</taxon>
        <taxon>Embryophyta</taxon>
        <taxon>Tracheophyta</taxon>
        <taxon>Spermatophyta</taxon>
        <taxon>Magnoliopsida</taxon>
        <taxon>Liliopsida</taxon>
        <taxon>Araceae</taxon>
        <taxon>Aroideae</taxon>
        <taxon>Colocasieae</taxon>
        <taxon>Colocasia</taxon>
    </lineage>
</organism>
<dbReference type="EMBL" id="NMUH01004796">
    <property type="protein sequence ID" value="MQM10848.1"/>
    <property type="molecule type" value="Genomic_DNA"/>
</dbReference>
<proteinExistence type="predicted"/>
<gene>
    <name evidence="1" type="ORF">Taro_043743</name>
</gene>